<reference evidence="2" key="1">
    <citation type="submission" date="2022-09" db="EMBL/GenBank/DDBJ databases">
        <title>Genome analysis and characterization of larvicidal activity of Brevibacillus strains.</title>
        <authorList>
            <person name="Patrusheva E.V."/>
            <person name="Izotova A.O."/>
            <person name="Toshchakov S.V."/>
            <person name="Sineoky S.P."/>
        </authorList>
    </citation>
    <scope>NUCLEOTIDE SEQUENCE</scope>
    <source>
        <strain evidence="2">VKPM_B-13247</strain>
    </source>
</reference>
<proteinExistence type="predicted"/>
<dbReference type="Pfam" id="PF01869">
    <property type="entry name" value="BcrAD_BadFG"/>
    <property type="match status" value="1"/>
</dbReference>
<dbReference type="RefSeq" id="WP_258434889.1">
    <property type="nucleotide sequence ID" value="NZ_JANSGW010000055.1"/>
</dbReference>
<dbReference type="SUPFAM" id="SSF53067">
    <property type="entry name" value="Actin-like ATPase domain"/>
    <property type="match status" value="2"/>
</dbReference>
<dbReference type="InterPro" id="IPR043129">
    <property type="entry name" value="ATPase_NBD"/>
</dbReference>
<dbReference type="PANTHER" id="PTHR43190:SF3">
    <property type="entry name" value="N-ACETYL-D-GLUCOSAMINE KINASE"/>
    <property type="match status" value="1"/>
</dbReference>
<feature type="domain" description="ATPase BadF/BadG/BcrA/BcrD type" evidence="1">
    <location>
        <begin position="8"/>
        <end position="280"/>
    </location>
</feature>
<dbReference type="InterPro" id="IPR052519">
    <property type="entry name" value="Euk-type_GlcNAc_Kinase"/>
</dbReference>
<dbReference type="InterPro" id="IPR002731">
    <property type="entry name" value="ATPase_BadF"/>
</dbReference>
<dbReference type="Gene3D" id="3.30.420.40">
    <property type="match status" value="2"/>
</dbReference>
<evidence type="ECO:0000313" key="2">
    <source>
        <dbReference type="EMBL" id="MCZ0810100.1"/>
    </source>
</evidence>
<organism evidence="2 3">
    <name type="scientific">Brevibacillus laterosporus</name>
    <name type="common">Bacillus laterosporus</name>
    <dbReference type="NCBI Taxonomy" id="1465"/>
    <lineage>
        <taxon>Bacteria</taxon>
        <taxon>Bacillati</taxon>
        <taxon>Bacillota</taxon>
        <taxon>Bacilli</taxon>
        <taxon>Bacillales</taxon>
        <taxon>Paenibacillaceae</taxon>
        <taxon>Brevibacillus</taxon>
    </lineage>
</organism>
<dbReference type="Proteomes" id="UP001077662">
    <property type="component" value="Unassembled WGS sequence"/>
</dbReference>
<dbReference type="PANTHER" id="PTHR43190">
    <property type="entry name" value="N-ACETYL-D-GLUCOSAMINE KINASE"/>
    <property type="match status" value="1"/>
</dbReference>
<name>A0AAP3DMG9_BRELA</name>
<sequence length="304" mass="32746">MKKLAYIIGVDGGGTKTIAVAYNFQGTELARAESGYGNVLVHTETAISHMIQAIEQCQSAIVDDSECVYLFLGLAGIEGGTHREVVETSLKERFGIPLTITNDARIAHAACLQGKDGILTIAGTGAVALGVHKGQSLMTGGWGHLLGDEGSGYWIGIEALRQLILEEECGLEYSSLGQVLVENLKIQKAAQMKGFVYSSSKDKIAALTPLVVREAEAGEPNAQRILRMAGKYLAQMTIRLYHKSKFEAPVSIALKGSVLTKITIVQKAFYKEVKKLIPDAVFVIDEVCSSKGAYYLAMQAMSEQ</sequence>
<protein>
    <submittedName>
        <fullName evidence="2">ATPase</fullName>
    </submittedName>
</protein>
<dbReference type="CDD" id="cd24007">
    <property type="entry name" value="ASKHA_NBD_eukNAGK-like"/>
    <property type="match status" value="1"/>
</dbReference>
<dbReference type="EMBL" id="JAPTNE010000055">
    <property type="protein sequence ID" value="MCZ0810100.1"/>
    <property type="molecule type" value="Genomic_DNA"/>
</dbReference>
<comment type="caution">
    <text evidence="2">The sequence shown here is derived from an EMBL/GenBank/DDBJ whole genome shotgun (WGS) entry which is preliminary data.</text>
</comment>
<dbReference type="AlphaFoldDB" id="A0AAP3DMG9"/>
<evidence type="ECO:0000259" key="1">
    <source>
        <dbReference type="Pfam" id="PF01869"/>
    </source>
</evidence>
<accession>A0AAP3DMG9</accession>
<evidence type="ECO:0000313" key="3">
    <source>
        <dbReference type="Proteomes" id="UP001077662"/>
    </source>
</evidence>
<gene>
    <name evidence="2" type="ORF">O0554_24975</name>
</gene>